<evidence type="ECO:0000259" key="2">
    <source>
        <dbReference type="Pfam" id="PF12076"/>
    </source>
</evidence>
<protein>
    <recommendedName>
        <fullName evidence="2">Very-long-chain aldehyde decarbonylase CER1-like C-terminal domain-containing protein</fullName>
    </recommendedName>
</protein>
<comment type="caution">
    <text evidence="3">The sequence shown here is derived from an EMBL/GenBank/DDBJ whole genome shotgun (WGS) entry which is preliminary data.</text>
</comment>
<name>A0A835UYD4_VANPL</name>
<dbReference type="Proteomes" id="UP000636800">
    <property type="component" value="Chromosome 5"/>
</dbReference>
<dbReference type="GO" id="GO:0016020">
    <property type="term" value="C:membrane"/>
    <property type="evidence" value="ECO:0007669"/>
    <property type="project" value="UniProtKB-SubCell"/>
</dbReference>
<keyword evidence="4" id="KW-1185">Reference proteome</keyword>
<feature type="domain" description="Very-long-chain aldehyde decarbonylase CER1-like C-terminal" evidence="2">
    <location>
        <begin position="174"/>
        <end position="200"/>
    </location>
</feature>
<reference evidence="3 4" key="1">
    <citation type="journal article" date="2020" name="Nat. Food">
        <title>A phased Vanilla planifolia genome enables genetic improvement of flavour and production.</title>
        <authorList>
            <person name="Hasing T."/>
            <person name="Tang H."/>
            <person name="Brym M."/>
            <person name="Khazi F."/>
            <person name="Huang T."/>
            <person name="Chambers A.H."/>
        </authorList>
    </citation>
    <scope>NUCLEOTIDE SEQUENCE [LARGE SCALE GENOMIC DNA]</scope>
    <source>
        <tissue evidence="3">Leaf</tissue>
    </source>
</reference>
<dbReference type="AlphaFoldDB" id="A0A835UYD4"/>
<sequence>MPPLLQNQSHILGRRWVKTSIIVLMIKRHGRLRDDQEPTSPKLGPANEEATVTIPKEAIKVFLSIGKTCVTLVVHEKEAINGLIEKTIFEADDKGVKVLTLRLYNQANQPNGLGKLYLYKRPMLKVRIVDESRLATIVILNSIRQDIKQILFKGHITKVAYTVIQDLCCKGVKNWLPRWVVSARRADGIIHALEGWDAHE</sequence>
<accession>A0A835UYD4</accession>
<dbReference type="InterPro" id="IPR021940">
    <property type="entry name" value="CER1-like_C"/>
</dbReference>
<comment type="subcellular location">
    <subcellularLocation>
        <location evidence="1">Membrane</location>
        <topology evidence="1">Multi-pass membrane protein</topology>
    </subcellularLocation>
</comment>
<dbReference type="OrthoDB" id="6500128at2759"/>
<proteinExistence type="predicted"/>
<evidence type="ECO:0000256" key="1">
    <source>
        <dbReference type="ARBA" id="ARBA00004141"/>
    </source>
</evidence>
<gene>
    <name evidence="3" type="ORF">HPP92_011362</name>
</gene>
<dbReference type="EMBL" id="JADCNL010000005">
    <property type="protein sequence ID" value="KAG0480504.1"/>
    <property type="molecule type" value="Genomic_DNA"/>
</dbReference>
<organism evidence="3 4">
    <name type="scientific">Vanilla planifolia</name>
    <name type="common">Vanilla</name>
    <dbReference type="NCBI Taxonomy" id="51239"/>
    <lineage>
        <taxon>Eukaryota</taxon>
        <taxon>Viridiplantae</taxon>
        <taxon>Streptophyta</taxon>
        <taxon>Embryophyta</taxon>
        <taxon>Tracheophyta</taxon>
        <taxon>Spermatophyta</taxon>
        <taxon>Magnoliopsida</taxon>
        <taxon>Liliopsida</taxon>
        <taxon>Asparagales</taxon>
        <taxon>Orchidaceae</taxon>
        <taxon>Vanilloideae</taxon>
        <taxon>Vanilleae</taxon>
        <taxon>Vanilla</taxon>
    </lineage>
</organism>
<dbReference type="Pfam" id="PF12076">
    <property type="entry name" value="CER1-like_C"/>
    <property type="match status" value="1"/>
</dbReference>
<evidence type="ECO:0000313" key="3">
    <source>
        <dbReference type="EMBL" id="KAG0480504.1"/>
    </source>
</evidence>
<evidence type="ECO:0000313" key="4">
    <source>
        <dbReference type="Proteomes" id="UP000636800"/>
    </source>
</evidence>